<keyword evidence="8" id="KW-1185">Reference proteome</keyword>
<evidence type="ECO:0000313" key="8">
    <source>
        <dbReference type="Proteomes" id="UP000295135"/>
    </source>
</evidence>
<evidence type="ECO:0000256" key="1">
    <source>
        <dbReference type="ARBA" id="ARBA00004370"/>
    </source>
</evidence>
<feature type="transmembrane region" description="Helical" evidence="5">
    <location>
        <begin position="48"/>
        <end position="68"/>
    </location>
</feature>
<dbReference type="Pfam" id="PF13664">
    <property type="entry name" value="DUF4149"/>
    <property type="match status" value="1"/>
</dbReference>
<sequence>MKNLPDLLANWLLALWVGGTWAIGYLAAPVLFHSLGDKMLAGQLAGEMFKWMAYFGMAAAGYLLIFRLNRFGGAAFKQGFFWIALLMLLIVLAGRFGIQPILEQLKDQALPQDVMQSLVRDRFQAWHGVSSVLYLIQSLLGLALLAKAKG</sequence>
<proteinExistence type="predicted"/>
<keyword evidence="3 5" id="KW-1133">Transmembrane helix</keyword>
<evidence type="ECO:0000256" key="2">
    <source>
        <dbReference type="ARBA" id="ARBA00022692"/>
    </source>
</evidence>
<dbReference type="RefSeq" id="WP_126463331.1">
    <property type="nucleotide sequence ID" value="NZ_AP018721.1"/>
</dbReference>
<evidence type="ECO:0000256" key="4">
    <source>
        <dbReference type="ARBA" id="ARBA00023136"/>
    </source>
</evidence>
<dbReference type="EMBL" id="SLZY01000010">
    <property type="protein sequence ID" value="TCS71378.1"/>
    <property type="molecule type" value="Genomic_DNA"/>
</dbReference>
<organism evidence="7 8">
    <name type="scientific">Sulfuritortus calidifontis</name>
    <dbReference type="NCBI Taxonomy" id="1914471"/>
    <lineage>
        <taxon>Bacteria</taxon>
        <taxon>Pseudomonadati</taxon>
        <taxon>Pseudomonadota</taxon>
        <taxon>Betaproteobacteria</taxon>
        <taxon>Nitrosomonadales</taxon>
        <taxon>Thiobacillaceae</taxon>
        <taxon>Sulfuritortus</taxon>
    </lineage>
</organism>
<keyword evidence="4 5" id="KW-0472">Membrane</keyword>
<comment type="caution">
    <text evidence="7">The sequence shown here is derived from an EMBL/GenBank/DDBJ whole genome shotgun (WGS) entry which is preliminary data.</text>
</comment>
<dbReference type="InterPro" id="IPR025423">
    <property type="entry name" value="TMEM205-like"/>
</dbReference>
<feature type="transmembrane region" description="Helical" evidence="5">
    <location>
        <begin position="7"/>
        <end position="28"/>
    </location>
</feature>
<feature type="transmembrane region" description="Helical" evidence="5">
    <location>
        <begin position="80"/>
        <end position="98"/>
    </location>
</feature>
<dbReference type="OrthoDB" id="5797290at2"/>
<keyword evidence="2 5" id="KW-0812">Transmembrane</keyword>
<evidence type="ECO:0000313" key="7">
    <source>
        <dbReference type="EMBL" id="TCS71378.1"/>
    </source>
</evidence>
<dbReference type="GO" id="GO:0016020">
    <property type="term" value="C:membrane"/>
    <property type="evidence" value="ECO:0007669"/>
    <property type="project" value="UniProtKB-SubCell"/>
</dbReference>
<accession>A0A4R3JUL1</accession>
<protein>
    <submittedName>
        <fullName evidence="7">Uncharacterized protein DUF4149</fullName>
    </submittedName>
</protein>
<reference evidence="7 8" key="1">
    <citation type="submission" date="2019-03" db="EMBL/GenBank/DDBJ databases">
        <title>Genomic Encyclopedia of Type Strains, Phase IV (KMG-IV): sequencing the most valuable type-strain genomes for metagenomic binning, comparative biology and taxonomic classification.</title>
        <authorList>
            <person name="Goeker M."/>
        </authorList>
    </citation>
    <scope>NUCLEOTIDE SEQUENCE [LARGE SCALE GENOMIC DNA]</scope>
    <source>
        <strain evidence="7 8">DSM 103923</strain>
    </source>
</reference>
<gene>
    <name evidence="7" type="ORF">EDC61_110105</name>
</gene>
<evidence type="ECO:0000259" key="6">
    <source>
        <dbReference type="Pfam" id="PF13664"/>
    </source>
</evidence>
<dbReference type="Proteomes" id="UP000295135">
    <property type="component" value="Unassembled WGS sequence"/>
</dbReference>
<feature type="domain" description="TMEM205-like" evidence="6">
    <location>
        <begin position="11"/>
        <end position="109"/>
    </location>
</feature>
<evidence type="ECO:0000256" key="5">
    <source>
        <dbReference type="SAM" id="Phobius"/>
    </source>
</evidence>
<name>A0A4R3JUL1_9PROT</name>
<comment type="subcellular location">
    <subcellularLocation>
        <location evidence="1">Membrane</location>
    </subcellularLocation>
</comment>
<evidence type="ECO:0000256" key="3">
    <source>
        <dbReference type="ARBA" id="ARBA00022989"/>
    </source>
</evidence>
<feature type="transmembrane region" description="Helical" evidence="5">
    <location>
        <begin position="125"/>
        <end position="146"/>
    </location>
</feature>
<dbReference type="AlphaFoldDB" id="A0A4R3JUL1"/>